<organism evidence="2 3">
    <name type="scientific">Tautonia plasticadhaerens</name>
    <dbReference type="NCBI Taxonomy" id="2527974"/>
    <lineage>
        <taxon>Bacteria</taxon>
        <taxon>Pseudomonadati</taxon>
        <taxon>Planctomycetota</taxon>
        <taxon>Planctomycetia</taxon>
        <taxon>Isosphaerales</taxon>
        <taxon>Isosphaeraceae</taxon>
        <taxon>Tautonia</taxon>
    </lineage>
</organism>
<keyword evidence="1" id="KW-1133">Transmembrane helix</keyword>
<reference evidence="2 3" key="1">
    <citation type="submission" date="2019-02" db="EMBL/GenBank/DDBJ databases">
        <title>Deep-cultivation of Planctomycetes and their phenomic and genomic characterization uncovers novel biology.</title>
        <authorList>
            <person name="Wiegand S."/>
            <person name="Jogler M."/>
            <person name="Boedeker C."/>
            <person name="Pinto D."/>
            <person name="Vollmers J."/>
            <person name="Rivas-Marin E."/>
            <person name="Kohn T."/>
            <person name="Peeters S.H."/>
            <person name="Heuer A."/>
            <person name="Rast P."/>
            <person name="Oberbeckmann S."/>
            <person name="Bunk B."/>
            <person name="Jeske O."/>
            <person name="Meyerdierks A."/>
            <person name="Storesund J.E."/>
            <person name="Kallscheuer N."/>
            <person name="Luecker S."/>
            <person name="Lage O.M."/>
            <person name="Pohl T."/>
            <person name="Merkel B.J."/>
            <person name="Hornburger P."/>
            <person name="Mueller R.-W."/>
            <person name="Bruemmer F."/>
            <person name="Labrenz M."/>
            <person name="Spormann A.M."/>
            <person name="Op den Camp H."/>
            <person name="Overmann J."/>
            <person name="Amann R."/>
            <person name="Jetten M.S.M."/>
            <person name="Mascher T."/>
            <person name="Medema M.H."/>
            <person name="Devos D.P."/>
            <person name="Kaster A.-K."/>
            <person name="Ovreas L."/>
            <person name="Rohde M."/>
            <person name="Galperin M.Y."/>
            <person name="Jogler C."/>
        </authorList>
    </citation>
    <scope>NUCLEOTIDE SEQUENCE [LARGE SCALE GENOMIC DNA]</scope>
    <source>
        <strain evidence="2 3">ElP</strain>
    </source>
</reference>
<dbReference type="RefSeq" id="WP_197447075.1">
    <property type="nucleotide sequence ID" value="NZ_CP036426.1"/>
</dbReference>
<name>A0A518H4A1_9BACT</name>
<proteinExistence type="predicted"/>
<feature type="transmembrane region" description="Helical" evidence="1">
    <location>
        <begin position="65"/>
        <end position="90"/>
    </location>
</feature>
<dbReference type="Proteomes" id="UP000317835">
    <property type="component" value="Chromosome"/>
</dbReference>
<protein>
    <submittedName>
        <fullName evidence="2">Uncharacterized protein</fullName>
    </submittedName>
</protein>
<feature type="transmembrane region" description="Helical" evidence="1">
    <location>
        <begin position="102"/>
        <end position="120"/>
    </location>
</feature>
<evidence type="ECO:0000313" key="3">
    <source>
        <dbReference type="Proteomes" id="UP000317835"/>
    </source>
</evidence>
<dbReference type="Pfam" id="PF22503">
    <property type="entry name" value="DUF6992"/>
    <property type="match status" value="1"/>
</dbReference>
<keyword evidence="1" id="KW-0812">Transmembrane</keyword>
<dbReference type="KEGG" id="tpla:ElP_35700"/>
<keyword evidence="3" id="KW-1185">Reference proteome</keyword>
<dbReference type="EMBL" id="CP036426">
    <property type="protein sequence ID" value="QDV35666.1"/>
    <property type="molecule type" value="Genomic_DNA"/>
</dbReference>
<evidence type="ECO:0000313" key="2">
    <source>
        <dbReference type="EMBL" id="QDV35666.1"/>
    </source>
</evidence>
<feature type="transmembrane region" description="Helical" evidence="1">
    <location>
        <begin position="12"/>
        <end position="30"/>
    </location>
</feature>
<accession>A0A518H4A1</accession>
<evidence type="ECO:0000256" key="1">
    <source>
        <dbReference type="SAM" id="Phobius"/>
    </source>
</evidence>
<dbReference type="InterPro" id="IPR054261">
    <property type="entry name" value="DUF6992"/>
</dbReference>
<gene>
    <name evidence="2" type="ORF">ElP_35700</name>
</gene>
<keyword evidence="1" id="KW-0472">Membrane</keyword>
<dbReference type="AlphaFoldDB" id="A0A518H4A1"/>
<sequence>MMDDIRRQIVSGLLLWSLLSLGTATIGLYARPKEFWRSFWFMSGIWGLIDGGIGWVALLGDPQTLAGLIPVLKINTGLDVLYVVIAGVLLSRRKPILRGFGLAVLVQGAFLLAFDGYWWWRCATAMG</sequence>
<feature type="transmembrane region" description="Helical" evidence="1">
    <location>
        <begin position="39"/>
        <end position="59"/>
    </location>
</feature>